<evidence type="ECO:0000256" key="1">
    <source>
        <dbReference type="SAM" id="MobiDB-lite"/>
    </source>
</evidence>
<dbReference type="AlphaFoldDB" id="A0A0K2T697"/>
<dbReference type="EMBL" id="HACA01003964">
    <property type="protein sequence ID" value="CDW21325.1"/>
    <property type="molecule type" value="Transcribed_RNA"/>
</dbReference>
<name>A0A0K2T697_LEPSM</name>
<evidence type="ECO:0000313" key="2">
    <source>
        <dbReference type="EMBL" id="CDW21325.1"/>
    </source>
</evidence>
<sequence>MELVILSLDSREGSPPQLLSISTFLASGRGKHFSDDENDDDPLTSSLLGGTTTTVEPRVSELNCSDSDTTSKLVLVVSSGREIKEGLEPPVKSDAESVLLRAFFCLLDFQRFNSDEALGGSVGGLFLSHFRSALKTEDALGTRVRGGRGGGDFPS</sequence>
<protein>
    <submittedName>
        <fullName evidence="2">Uncharacterized protein</fullName>
    </submittedName>
</protein>
<reference evidence="2" key="1">
    <citation type="submission" date="2014-05" db="EMBL/GenBank/DDBJ databases">
        <authorList>
            <person name="Chronopoulou M."/>
        </authorList>
    </citation>
    <scope>NUCLEOTIDE SEQUENCE</scope>
    <source>
        <tissue evidence="2">Whole organism</tissue>
    </source>
</reference>
<proteinExistence type="predicted"/>
<organism evidence="2">
    <name type="scientific">Lepeophtheirus salmonis</name>
    <name type="common">Salmon louse</name>
    <name type="synonym">Caligus salmonis</name>
    <dbReference type="NCBI Taxonomy" id="72036"/>
    <lineage>
        <taxon>Eukaryota</taxon>
        <taxon>Metazoa</taxon>
        <taxon>Ecdysozoa</taxon>
        <taxon>Arthropoda</taxon>
        <taxon>Crustacea</taxon>
        <taxon>Multicrustacea</taxon>
        <taxon>Hexanauplia</taxon>
        <taxon>Copepoda</taxon>
        <taxon>Siphonostomatoida</taxon>
        <taxon>Caligidae</taxon>
        <taxon>Lepeophtheirus</taxon>
    </lineage>
</organism>
<accession>A0A0K2T697</accession>
<feature type="region of interest" description="Disordered" evidence="1">
    <location>
        <begin position="32"/>
        <end position="51"/>
    </location>
</feature>